<dbReference type="AlphaFoldDB" id="A0A4Q5MVG3"/>
<dbReference type="Proteomes" id="UP000293764">
    <property type="component" value="Unassembled WGS sequence"/>
</dbReference>
<dbReference type="EMBL" id="SDWW01000062">
    <property type="protein sequence ID" value="RYV49592.1"/>
    <property type="molecule type" value="Genomic_DNA"/>
</dbReference>
<dbReference type="RefSeq" id="WP_130104050.1">
    <property type="nucleotide sequence ID" value="NZ_SDWW01000062.1"/>
</dbReference>
<name>A0A4Q5MVG3_9MICO</name>
<reference evidence="1 2" key="1">
    <citation type="submission" date="2019-01" db="EMBL/GenBank/DDBJ databases">
        <title>Novel species of Cellulomonas.</title>
        <authorList>
            <person name="Liu Q."/>
            <person name="Xin Y.-H."/>
        </authorList>
    </citation>
    <scope>NUCLEOTIDE SEQUENCE [LARGE SCALE GENOMIC DNA]</scope>
    <source>
        <strain evidence="1 2">HLT2-17</strain>
    </source>
</reference>
<keyword evidence="2" id="KW-1185">Reference proteome</keyword>
<sequence>MAAAIAPSASSRSIAAGRSGAATVAGLALGLGRGGVVVGLVVTVGPAPLGEEWFGVGTPVQPVSPSASAKLTTTVSGRHAVVPVPVRVRVWLDTGNRARPPAYSVVSLVPSLRSTTFPLRSAMARP</sequence>
<comment type="caution">
    <text evidence="1">The sequence shown here is derived from an EMBL/GenBank/DDBJ whole genome shotgun (WGS) entry which is preliminary data.</text>
</comment>
<protein>
    <submittedName>
        <fullName evidence="1">Uncharacterized protein</fullName>
    </submittedName>
</protein>
<proteinExistence type="predicted"/>
<evidence type="ECO:0000313" key="2">
    <source>
        <dbReference type="Proteomes" id="UP000293764"/>
    </source>
</evidence>
<organism evidence="1 2">
    <name type="scientific">Pengzhenrongella frigida</name>
    <dbReference type="NCBI Taxonomy" id="1259133"/>
    <lineage>
        <taxon>Bacteria</taxon>
        <taxon>Bacillati</taxon>
        <taxon>Actinomycetota</taxon>
        <taxon>Actinomycetes</taxon>
        <taxon>Micrococcales</taxon>
        <taxon>Pengzhenrongella</taxon>
    </lineage>
</organism>
<evidence type="ECO:0000313" key="1">
    <source>
        <dbReference type="EMBL" id="RYV49592.1"/>
    </source>
</evidence>
<accession>A0A4Q5MVG3</accession>
<gene>
    <name evidence="1" type="ORF">EUA98_17850</name>
</gene>